<dbReference type="AlphaFoldDB" id="A0AAN8Y110"/>
<organism evidence="3 4">
    <name type="scientific">Solanum bulbocastanum</name>
    <name type="common">Wild potato</name>
    <dbReference type="NCBI Taxonomy" id="147425"/>
    <lineage>
        <taxon>Eukaryota</taxon>
        <taxon>Viridiplantae</taxon>
        <taxon>Streptophyta</taxon>
        <taxon>Embryophyta</taxon>
        <taxon>Tracheophyta</taxon>
        <taxon>Spermatophyta</taxon>
        <taxon>Magnoliopsida</taxon>
        <taxon>eudicotyledons</taxon>
        <taxon>Gunneridae</taxon>
        <taxon>Pentapetalae</taxon>
        <taxon>asterids</taxon>
        <taxon>lamiids</taxon>
        <taxon>Solanales</taxon>
        <taxon>Solanaceae</taxon>
        <taxon>Solanoideae</taxon>
        <taxon>Solaneae</taxon>
        <taxon>Solanum</taxon>
    </lineage>
</organism>
<gene>
    <name evidence="3" type="ORF">RDI58_026315</name>
</gene>
<dbReference type="PANTHER" id="PTHR33493">
    <property type="entry name" value="LATE EMBRYOGENESIS ABUNDANT PROTEIN 6-RELATED"/>
    <property type="match status" value="1"/>
</dbReference>
<keyword evidence="4" id="KW-1185">Reference proteome</keyword>
<dbReference type="InterPro" id="IPR005513">
    <property type="entry name" value="LEA_1"/>
</dbReference>
<feature type="compositionally biased region" description="Polar residues" evidence="2">
    <location>
        <begin position="111"/>
        <end position="120"/>
    </location>
</feature>
<feature type="region of interest" description="Disordered" evidence="2">
    <location>
        <begin position="57"/>
        <end position="120"/>
    </location>
</feature>
<feature type="compositionally biased region" description="Gly residues" evidence="2">
    <location>
        <begin position="94"/>
        <end position="103"/>
    </location>
</feature>
<proteinExistence type="inferred from homology"/>
<dbReference type="GO" id="GO:0009793">
    <property type="term" value="P:embryo development ending in seed dormancy"/>
    <property type="evidence" value="ECO:0007669"/>
    <property type="project" value="InterPro"/>
</dbReference>
<accession>A0AAN8Y110</accession>
<evidence type="ECO:0000256" key="2">
    <source>
        <dbReference type="SAM" id="MobiDB-lite"/>
    </source>
</evidence>
<dbReference type="PANTHER" id="PTHR33493:SF2">
    <property type="entry name" value="LATE EMBRYOGENESIS ABUNDANT PROTEIN 46"/>
    <property type="match status" value="1"/>
</dbReference>
<sequence>MQRAKEKTANAAASAKSIMEKANAIVEEKVERMRTKDLLLKKEMAIDKKTATELNKKVAKDQNANARHGGAQGYTTTGEPEYSTAAYDPSNDTIGGGGGGGGPVLFDHPTVKTQDPSFPC</sequence>
<name>A0AAN8Y110_SOLBU</name>
<comment type="similarity">
    <text evidence="1">Belongs to the LEA type 1 family.</text>
</comment>
<dbReference type="Pfam" id="PF03760">
    <property type="entry name" value="LEA_1"/>
    <property type="match status" value="1"/>
</dbReference>
<evidence type="ECO:0000313" key="4">
    <source>
        <dbReference type="Proteomes" id="UP001371456"/>
    </source>
</evidence>
<evidence type="ECO:0000256" key="1">
    <source>
        <dbReference type="ARBA" id="ARBA00010975"/>
    </source>
</evidence>
<reference evidence="3 4" key="1">
    <citation type="submission" date="2024-02" db="EMBL/GenBank/DDBJ databases">
        <title>de novo genome assembly of Solanum bulbocastanum strain 11H21.</title>
        <authorList>
            <person name="Hosaka A.J."/>
        </authorList>
    </citation>
    <scope>NUCLEOTIDE SEQUENCE [LARGE SCALE GENOMIC DNA]</scope>
    <source>
        <tissue evidence="3">Young leaves</tissue>
    </source>
</reference>
<evidence type="ECO:0000313" key="3">
    <source>
        <dbReference type="EMBL" id="KAK6775314.1"/>
    </source>
</evidence>
<dbReference type="Proteomes" id="UP001371456">
    <property type="component" value="Unassembled WGS sequence"/>
</dbReference>
<dbReference type="EMBL" id="JBANQN010000011">
    <property type="protein sequence ID" value="KAK6775314.1"/>
    <property type="molecule type" value="Genomic_DNA"/>
</dbReference>
<protein>
    <submittedName>
        <fullName evidence="3">Uncharacterized protein</fullName>
    </submittedName>
</protein>
<comment type="caution">
    <text evidence="3">The sequence shown here is derived from an EMBL/GenBank/DDBJ whole genome shotgun (WGS) entry which is preliminary data.</text>
</comment>